<accession>A0A1V8SER8</accession>
<protein>
    <submittedName>
        <fullName evidence="2">Uncharacterized protein</fullName>
    </submittedName>
</protein>
<evidence type="ECO:0000313" key="3">
    <source>
        <dbReference type="Proteomes" id="UP000192596"/>
    </source>
</evidence>
<organism evidence="2 3">
    <name type="scientific">Cryoendolithus antarcticus</name>
    <dbReference type="NCBI Taxonomy" id="1507870"/>
    <lineage>
        <taxon>Eukaryota</taxon>
        <taxon>Fungi</taxon>
        <taxon>Dikarya</taxon>
        <taxon>Ascomycota</taxon>
        <taxon>Pezizomycotina</taxon>
        <taxon>Dothideomycetes</taxon>
        <taxon>Dothideomycetidae</taxon>
        <taxon>Cladosporiales</taxon>
        <taxon>Cladosporiaceae</taxon>
        <taxon>Cryoendolithus</taxon>
    </lineage>
</organism>
<dbReference type="Proteomes" id="UP000192596">
    <property type="component" value="Unassembled WGS sequence"/>
</dbReference>
<dbReference type="EMBL" id="NAJO01000052">
    <property type="protein sequence ID" value="OQN97658.1"/>
    <property type="molecule type" value="Genomic_DNA"/>
</dbReference>
<feature type="region of interest" description="Disordered" evidence="1">
    <location>
        <begin position="26"/>
        <end position="45"/>
    </location>
</feature>
<evidence type="ECO:0000256" key="1">
    <source>
        <dbReference type="SAM" id="MobiDB-lite"/>
    </source>
</evidence>
<feature type="compositionally biased region" description="Polar residues" evidence="1">
    <location>
        <begin position="33"/>
        <end position="45"/>
    </location>
</feature>
<dbReference type="InParanoid" id="A0A1V8SER8"/>
<dbReference type="AlphaFoldDB" id="A0A1V8SER8"/>
<name>A0A1V8SER8_9PEZI</name>
<gene>
    <name evidence="2" type="ORF">B0A48_16522</name>
</gene>
<comment type="caution">
    <text evidence="2">The sequence shown here is derived from an EMBL/GenBank/DDBJ whole genome shotgun (WGS) entry which is preliminary data.</text>
</comment>
<reference evidence="3" key="1">
    <citation type="submission" date="2017-03" db="EMBL/GenBank/DDBJ databases">
        <title>Genomes of endolithic fungi from Antarctica.</title>
        <authorList>
            <person name="Coleine C."/>
            <person name="Masonjones S."/>
            <person name="Stajich J.E."/>
        </authorList>
    </citation>
    <scope>NUCLEOTIDE SEQUENCE [LARGE SCALE GENOMIC DNA]</scope>
    <source>
        <strain evidence="3">CCFEE 5527</strain>
    </source>
</reference>
<sequence length="151" mass="16834">MATPEIRKERIDSQNKSLLQEIADGHRALQHGNEPTKTTTTSPNAPKNIVAYEICTLQYKIGQQMDFAEQTASIKLALRGVQAANTAGYKTILTKLLDRVERRAAELYPHIVQPGTATEPEMTTARMAELVQTPGFFKALSEMDTVDRYAR</sequence>
<evidence type="ECO:0000313" key="2">
    <source>
        <dbReference type="EMBL" id="OQN97658.1"/>
    </source>
</evidence>
<keyword evidence="3" id="KW-1185">Reference proteome</keyword>
<proteinExistence type="predicted"/>